<dbReference type="InterPro" id="IPR004614">
    <property type="entry name" value="P_AcTrfase"/>
</dbReference>
<comment type="domain">
    <text evidence="12">The N-terminal region seems to be important for proper quaternary structure. The C-terminal region contains the substrate-binding site.</text>
</comment>
<dbReference type="EC" id="2.3.1.8" evidence="6 12"/>
<keyword evidence="8 12" id="KW-0963">Cytoplasm</keyword>
<dbReference type="Proteomes" id="UP000290204">
    <property type="component" value="Unassembled WGS sequence"/>
</dbReference>
<dbReference type="Pfam" id="PF13500">
    <property type="entry name" value="AAA_26"/>
    <property type="match status" value="1"/>
</dbReference>
<evidence type="ECO:0000256" key="6">
    <source>
        <dbReference type="ARBA" id="ARBA00012707"/>
    </source>
</evidence>
<dbReference type="Gene3D" id="3.40.50.10950">
    <property type="match status" value="1"/>
</dbReference>
<evidence type="ECO:0000256" key="10">
    <source>
        <dbReference type="ARBA" id="ARBA00023315"/>
    </source>
</evidence>
<dbReference type="NCBIfam" id="TIGR00651">
    <property type="entry name" value="pta"/>
    <property type="match status" value="1"/>
</dbReference>
<dbReference type="GO" id="GO:0006085">
    <property type="term" value="P:acetyl-CoA biosynthetic process"/>
    <property type="evidence" value="ECO:0007669"/>
    <property type="project" value="UniProtKB-UniPathway"/>
</dbReference>
<dbReference type="CDD" id="cd03109">
    <property type="entry name" value="DTBS"/>
    <property type="match status" value="1"/>
</dbReference>
<evidence type="ECO:0000256" key="4">
    <source>
        <dbReference type="ARBA" id="ARBA00009786"/>
    </source>
</evidence>
<evidence type="ECO:0000256" key="9">
    <source>
        <dbReference type="ARBA" id="ARBA00022679"/>
    </source>
</evidence>
<accession>A0A4Q1CMM9</accession>
<dbReference type="PANTHER" id="PTHR43356:SF3">
    <property type="entry name" value="PHOSPHATE ACETYLTRANSFERASE"/>
    <property type="match status" value="1"/>
</dbReference>
<evidence type="ECO:0000259" key="13">
    <source>
        <dbReference type="Pfam" id="PF01515"/>
    </source>
</evidence>
<dbReference type="Pfam" id="PF01515">
    <property type="entry name" value="PTA_PTB"/>
    <property type="match status" value="1"/>
</dbReference>
<dbReference type="UniPathway" id="UPA00340">
    <property type="reaction ID" value="UER00459"/>
</dbReference>
<evidence type="ECO:0000256" key="8">
    <source>
        <dbReference type="ARBA" id="ARBA00022490"/>
    </source>
</evidence>
<evidence type="ECO:0000256" key="2">
    <source>
        <dbReference type="ARBA" id="ARBA00004989"/>
    </source>
</evidence>
<comment type="similarity">
    <text evidence="3 12">In the C-terminal section; belongs to the phosphate acetyltransferase and butyryltransferase family.</text>
</comment>
<evidence type="ECO:0000256" key="7">
    <source>
        <dbReference type="ARBA" id="ARBA00021528"/>
    </source>
</evidence>
<dbReference type="Gene3D" id="3.40.50.10750">
    <property type="entry name" value="Isocitrate/Isopropylmalate dehydrogenase-like"/>
    <property type="match status" value="1"/>
</dbReference>
<evidence type="ECO:0000256" key="5">
    <source>
        <dbReference type="ARBA" id="ARBA00011643"/>
    </source>
</evidence>
<dbReference type="EMBL" id="SDHW01000001">
    <property type="protein sequence ID" value="RXK61985.1"/>
    <property type="molecule type" value="Genomic_DNA"/>
</dbReference>
<dbReference type="InterPro" id="IPR010766">
    <property type="entry name" value="DRTGG"/>
</dbReference>
<evidence type="ECO:0000256" key="12">
    <source>
        <dbReference type="PIRNR" id="PIRNR006107"/>
    </source>
</evidence>
<comment type="pathway">
    <text evidence="2 12">Metabolic intermediate biosynthesis; acetyl-CoA biosynthesis; acetyl-CoA from acetate: step 2/2.</text>
</comment>
<protein>
    <recommendedName>
        <fullName evidence="7 12">Phosphate acetyltransferase</fullName>
        <ecNumber evidence="6 12">2.3.1.8</ecNumber>
    </recommendedName>
    <alternativeName>
        <fullName evidence="11 12">Phosphotransacetylase</fullName>
    </alternativeName>
</protein>
<dbReference type="Gene3D" id="3.40.1390.20">
    <property type="entry name" value="HprK N-terminal domain-like"/>
    <property type="match status" value="1"/>
</dbReference>
<evidence type="ECO:0000313" key="15">
    <source>
        <dbReference type="EMBL" id="RXK61985.1"/>
    </source>
</evidence>
<evidence type="ECO:0000256" key="11">
    <source>
        <dbReference type="ARBA" id="ARBA00031108"/>
    </source>
</evidence>
<dbReference type="GO" id="GO:0008959">
    <property type="term" value="F:phosphate acetyltransferase activity"/>
    <property type="evidence" value="ECO:0007669"/>
    <property type="project" value="UniProtKB-EC"/>
</dbReference>
<dbReference type="SUPFAM" id="SSF52540">
    <property type="entry name" value="P-loop containing nucleoside triphosphate hydrolases"/>
    <property type="match status" value="1"/>
</dbReference>
<dbReference type="NCBIfam" id="NF004167">
    <property type="entry name" value="PRK05632.1"/>
    <property type="match status" value="1"/>
</dbReference>
<dbReference type="InterPro" id="IPR002505">
    <property type="entry name" value="PTA_PTB"/>
</dbReference>
<name>A0A4Q1CMM9_9BACT</name>
<dbReference type="InterPro" id="IPR042113">
    <property type="entry name" value="P_AcTrfase_dom1"/>
</dbReference>
<comment type="subunit">
    <text evidence="5">Homohexamer.</text>
</comment>
<keyword evidence="10 12" id="KW-0012">Acyltransferase</keyword>
<keyword evidence="16" id="KW-1185">Reference proteome</keyword>
<dbReference type="SUPFAM" id="SSF53659">
    <property type="entry name" value="Isocitrate/Isopropylmalate dehydrogenase-like"/>
    <property type="match status" value="1"/>
</dbReference>
<comment type="similarity">
    <text evidence="4 12">In the N-terminal section; belongs to the CobB/CobQ family.</text>
</comment>
<comment type="function">
    <text evidence="12">Involved in acetate metabolism.</text>
</comment>
<gene>
    <name evidence="15" type="ORF">ESA94_02930</name>
</gene>
<keyword evidence="9 12" id="KW-0808">Transferase</keyword>
<comment type="subcellular location">
    <subcellularLocation>
        <location evidence="1 12">Cytoplasm</location>
    </subcellularLocation>
</comment>
<dbReference type="SUPFAM" id="SSF75138">
    <property type="entry name" value="HprK N-terminal domain-like"/>
    <property type="match status" value="1"/>
</dbReference>
<evidence type="ECO:0000256" key="3">
    <source>
        <dbReference type="ARBA" id="ARBA00008756"/>
    </source>
</evidence>
<dbReference type="FunFam" id="3.40.50.10750:FF:000001">
    <property type="entry name" value="Phosphate acetyltransferase"/>
    <property type="match status" value="1"/>
</dbReference>
<dbReference type="PANTHER" id="PTHR43356">
    <property type="entry name" value="PHOSPHATE ACETYLTRANSFERASE"/>
    <property type="match status" value="1"/>
</dbReference>
<feature type="domain" description="DRTGG" evidence="14">
    <location>
        <begin position="212"/>
        <end position="323"/>
    </location>
</feature>
<dbReference type="AlphaFoldDB" id="A0A4Q1CMM9"/>
<dbReference type="InterPro" id="IPR050500">
    <property type="entry name" value="Phos_Acetyltrans/Butyryltrans"/>
</dbReference>
<evidence type="ECO:0000313" key="16">
    <source>
        <dbReference type="Proteomes" id="UP000290204"/>
    </source>
</evidence>
<dbReference type="OrthoDB" id="9805787at2"/>
<sequence>MNRSVYIITPSNQSGKSIISLGLMQMLQRTTPRVAFFKPVVEDKEEKDNHIDAVLSHFKIPMEYEDAYAFSRSELNELRNQGRINYVYEEIIDKYKKLEERFDFVLVEGSDFNEETSVFEVDFNASLATSLGMPALLVIKDNFDTCDELVEHVQLQLHSFIAKNIKIIGVFVSRCTKDLAKSETALKARLPKELVVSLIPDNEELGHPTMKEIADELKAHVLFGNDKMDAIARNSIIGGMQLANYLNRISPDCVAVMPGDRSDLVIGTMLANMSPNYPRVAGLVLTGGFLPERSVVNLMDGSQHTLPVLAVSTGTFETASRIANIQPKIYAGNEYKIRLAIEIFESAVGTDELSEKINSVKSEAITPIMFQHNLLAIAKKAQTHIVLPESEDERILKAASRLAKDKIGYLTLLGKPDEVKQKVNDLGLYWDDERIKIVDPMNSVKYEDYYTTLYNLRKSKGMEITVAADLMTDSSYYGTMMVYKGDADGMVSGAAHTTAHTIKPALQFVKTRAGFNTVSSVFFMLLPDRVVLYGDCAIVPNPTAEQLAEIAISSADSAKTFGIDTPRVAMLSYSSGSSGTGEEVEKVRSATALVKERRPDILVEGPIQYDAAVDPVVGRSKMPGSEVAGQANVLIFPDLNTGNNTYKAVQRETGALAVGPMLQGLNKPINDLSRGATIDDIYNTVVITAIQSTNK</sequence>
<dbReference type="NCBIfam" id="NF007233">
    <property type="entry name" value="PRK09653.1"/>
    <property type="match status" value="1"/>
</dbReference>
<dbReference type="Gene3D" id="3.40.50.300">
    <property type="entry name" value="P-loop containing nucleotide triphosphate hydrolases"/>
    <property type="match status" value="1"/>
</dbReference>
<comment type="caution">
    <text evidence="15">The sequence shown here is derived from an EMBL/GenBank/DDBJ whole genome shotgun (WGS) entry which is preliminary data.</text>
</comment>
<evidence type="ECO:0000259" key="14">
    <source>
        <dbReference type="Pfam" id="PF07085"/>
    </source>
</evidence>
<dbReference type="GO" id="GO:0005737">
    <property type="term" value="C:cytoplasm"/>
    <property type="evidence" value="ECO:0007669"/>
    <property type="project" value="UniProtKB-SubCell"/>
</dbReference>
<evidence type="ECO:0000256" key="1">
    <source>
        <dbReference type="ARBA" id="ARBA00004496"/>
    </source>
</evidence>
<dbReference type="InterPro" id="IPR027417">
    <property type="entry name" value="P-loop_NTPase"/>
</dbReference>
<dbReference type="InterPro" id="IPR042112">
    <property type="entry name" value="P_AcTrfase_dom2"/>
</dbReference>
<feature type="domain" description="Phosphate acetyl/butaryl transferase" evidence="13">
    <location>
        <begin position="370"/>
        <end position="689"/>
    </location>
</feature>
<dbReference type="PIRSF" id="PIRSF006107">
    <property type="entry name" value="PhpActrans_proteobac"/>
    <property type="match status" value="1"/>
</dbReference>
<dbReference type="RefSeq" id="WP_129129357.1">
    <property type="nucleotide sequence ID" value="NZ_SDHW01000001.1"/>
</dbReference>
<dbReference type="InterPro" id="IPR016475">
    <property type="entry name" value="P-Actrans_bac"/>
</dbReference>
<comment type="catalytic activity">
    <reaction evidence="12">
        <text>acetyl-CoA + phosphate = acetyl phosphate + CoA</text>
        <dbReference type="Rhea" id="RHEA:19521"/>
        <dbReference type="ChEBI" id="CHEBI:22191"/>
        <dbReference type="ChEBI" id="CHEBI:43474"/>
        <dbReference type="ChEBI" id="CHEBI:57287"/>
        <dbReference type="ChEBI" id="CHEBI:57288"/>
        <dbReference type="EC" id="2.3.1.8"/>
    </reaction>
</comment>
<dbReference type="Pfam" id="PF07085">
    <property type="entry name" value="DRTGG"/>
    <property type="match status" value="1"/>
</dbReference>
<organism evidence="15 16">
    <name type="scientific">Lacibacter luteus</name>
    <dbReference type="NCBI Taxonomy" id="2508719"/>
    <lineage>
        <taxon>Bacteria</taxon>
        <taxon>Pseudomonadati</taxon>
        <taxon>Bacteroidota</taxon>
        <taxon>Chitinophagia</taxon>
        <taxon>Chitinophagales</taxon>
        <taxon>Chitinophagaceae</taxon>
        <taxon>Lacibacter</taxon>
    </lineage>
</organism>
<proteinExistence type="inferred from homology"/>
<reference evidence="15 16" key="1">
    <citation type="submission" date="2019-01" db="EMBL/GenBank/DDBJ databases">
        <title>Lacibacter sp. strain TTM-7.</title>
        <authorList>
            <person name="Chen W.-M."/>
        </authorList>
    </citation>
    <scope>NUCLEOTIDE SEQUENCE [LARGE SCALE GENOMIC DNA]</scope>
    <source>
        <strain evidence="15 16">TTM-7</strain>
    </source>
</reference>
<dbReference type="InterPro" id="IPR028979">
    <property type="entry name" value="Ser_kin/Pase_Hpr-like_N_sf"/>
</dbReference>